<evidence type="ECO:0000313" key="1">
    <source>
        <dbReference type="EMBL" id="MPC35185.1"/>
    </source>
</evidence>
<name>A0A5B7EP73_PORTR</name>
<evidence type="ECO:0000313" key="2">
    <source>
        <dbReference type="Proteomes" id="UP000324222"/>
    </source>
</evidence>
<dbReference type="AlphaFoldDB" id="A0A5B7EP73"/>
<organism evidence="1 2">
    <name type="scientific">Portunus trituberculatus</name>
    <name type="common">Swimming crab</name>
    <name type="synonym">Neptunus trituberculatus</name>
    <dbReference type="NCBI Taxonomy" id="210409"/>
    <lineage>
        <taxon>Eukaryota</taxon>
        <taxon>Metazoa</taxon>
        <taxon>Ecdysozoa</taxon>
        <taxon>Arthropoda</taxon>
        <taxon>Crustacea</taxon>
        <taxon>Multicrustacea</taxon>
        <taxon>Malacostraca</taxon>
        <taxon>Eumalacostraca</taxon>
        <taxon>Eucarida</taxon>
        <taxon>Decapoda</taxon>
        <taxon>Pleocyemata</taxon>
        <taxon>Brachyura</taxon>
        <taxon>Eubrachyura</taxon>
        <taxon>Portunoidea</taxon>
        <taxon>Portunidae</taxon>
        <taxon>Portuninae</taxon>
        <taxon>Portunus</taxon>
    </lineage>
</organism>
<dbReference type="EMBL" id="VSRR010003216">
    <property type="protein sequence ID" value="MPC35185.1"/>
    <property type="molecule type" value="Genomic_DNA"/>
</dbReference>
<comment type="caution">
    <text evidence="1">The sequence shown here is derived from an EMBL/GenBank/DDBJ whole genome shotgun (WGS) entry which is preliminary data.</text>
</comment>
<protein>
    <submittedName>
        <fullName evidence="1">Uncharacterized protein</fullName>
    </submittedName>
</protein>
<dbReference type="Proteomes" id="UP000324222">
    <property type="component" value="Unassembled WGS sequence"/>
</dbReference>
<gene>
    <name evidence="1" type="ORF">E2C01_028603</name>
</gene>
<sequence length="140" mass="15507">MRRHQALPSLTTAAQEYTTTTAYHVEVECVNGSTSPCTVAAPAHSGSIYCCLWTCGTSQQYAREGRMGATDTLFFRLQSSSRVNVRETIRDEGVVGGVHPFSTMTRFHIHCVYYLLQKLMRGIQIVKTVVINLVTSIDAC</sequence>
<keyword evidence="2" id="KW-1185">Reference proteome</keyword>
<proteinExistence type="predicted"/>
<accession>A0A5B7EP73</accession>
<reference evidence="1 2" key="1">
    <citation type="submission" date="2019-05" db="EMBL/GenBank/DDBJ databases">
        <title>Another draft genome of Portunus trituberculatus and its Hox gene families provides insights of decapod evolution.</title>
        <authorList>
            <person name="Jeong J.-H."/>
            <person name="Song I."/>
            <person name="Kim S."/>
            <person name="Choi T."/>
            <person name="Kim D."/>
            <person name="Ryu S."/>
            <person name="Kim W."/>
        </authorList>
    </citation>
    <scope>NUCLEOTIDE SEQUENCE [LARGE SCALE GENOMIC DNA]</scope>
    <source>
        <tissue evidence="1">Muscle</tissue>
    </source>
</reference>